<dbReference type="GO" id="GO:0005737">
    <property type="term" value="C:cytoplasm"/>
    <property type="evidence" value="ECO:0007669"/>
    <property type="project" value="UniProtKB-SubCell"/>
</dbReference>
<proteinExistence type="inferred from homology"/>
<dbReference type="EMBL" id="DQWE01000388">
    <property type="protein sequence ID" value="HDI83758.1"/>
    <property type="molecule type" value="Genomic_DNA"/>
</dbReference>
<dbReference type="GO" id="GO:0006282">
    <property type="term" value="P:regulation of DNA repair"/>
    <property type="evidence" value="ECO:0007669"/>
    <property type="project" value="UniProtKB-UniRule"/>
</dbReference>
<feature type="domain" description="RecX first three-helical" evidence="7">
    <location>
        <begin position="61"/>
        <end position="97"/>
    </location>
</feature>
<comment type="function">
    <text evidence="5">Modulates RecA activity.</text>
</comment>
<dbReference type="InterPro" id="IPR053924">
    <property type="entry name" value="RecX_HTH_2nd"/>
</dbReference>
<dbReference type="PANTHER" id="PTHR33602:SF1">
    <property type="entry name" value="REGULATORY PROTEIN RECX FAMILY PROTEIN"/>
    <property type="match status" value="1"/>
</dbReference>
<dbReference type="Gene3D" id="1.10.10.10">
    <property type="entry name" value="Winged helix-like DNA-binding domain superfamily/Winged helix DNA-binding domain"/>
    <property type="match status" value="2"/>
</dbReference>
<evidence type="ECO:0000313" key="8">
    <source>
        <dbReference type="EMBL" id="HDI83758.1"/>
    </source>
</evidence>
<dbReference type="InterPro" id="IPR003783">
    <property type="entry name" value="Regulatory_RecX"/>
</dbReference>
<comment type="caution">
    <text evidence="8">The sequence shown here is derived from an EMBL/GenBank/DDBJ whole genome shotgun (WGS) entry which is preliminary data.</text>
</comment>
<accession>A0A7C0VEG8</accession>
<dbReference type="AlphaFoldDB" id="A0A7C0VEG8"/>
<evidence type="ECO:0000256" key="3">
    <source>
        <dbReference type="ARBA" id="ARBA00018111"/>
    </source>
</evidence>
<evidence type="ECO:0000256" key="4">
    <source>
        <dbReference type="ARBA" id="ARBA00022490"/>
    </source>
</evidence>
<reference evidence="8" key="1">
    <citation type="journal article" date="2020" name="mSystems">
        <title>Genome- and Community-Level Interaction Insights into Carbon Utilization and Element Cycling Functions of Hydrothermarchaeota in Hydrothermal Sediment.</title>
        <authorList>
            <person name="Zhou Z."/>
            <person name="Liu Y."/>
            <person name="Xu W."/>
            <person name="Pan J."/>
            <person name="Luo Z.H."/>
            <person name="Li M."/>
        </authorList>
    </citation>
    <scope>NUCLEOTIDE SEQUENCE [LARGE SCALE GENOMIC DNA]</scope>
    <source>
        <strain evidence="8">HyVt-102</strain>
    </source>
</reference>
<organism evidence="8">
    <name type="scientific">candidate division WOR-3 bacterium</name>
    <dbReference type="NCBI Taxonomy" id="2052148"/>
    <lineage>
        <taxon>Bacteria</taxon>
        <taxon>Bacteria division WOR-3</taxon>
    </lineage>
</organism>
<dbReference type="InterPro" id="IPR053926">
    <property type="entry name" value="RecX_HTH_1st"/>
</dbReference>
<comment type="subcellular location">
    <subcellularLocation>
        <location evidence="1 5">Cytoplasm</location>
    </subcellularLocation>
</comment>
<keyword evidence="4 5" id="KW-0963">Cytoplasm</keyword>
<dbReference type="PANTHER" id="PTHR33602">
    <property type="entry name" value="REGULATORY PROTEIN RECX FAMILY PROTEIN"/>
    <property type="match status" value="1"/>
</dbReference>
<dbReference type="Proteomes" id="UP000885847">
    <property type="component" value="Unassembled WGS sequence"/>
</dbReference>
<evidence type="ECO:0000259" key="7">
    <source>
        <dbReference type="Pfam" id="PF21982"/>
    </source>
</evidence>
<gene>
    <name evidence="5" type="primary">recX</name>
    <name evidence="8" type="ORF">ENF18_08225</name>
</gene>
<evidence type="ECO:0000256" key="5">
    <source>
        <dbReference type="HAMAP-Rule" id="MF_01114"/>
    </source>
</evidence>
<name>A0A7C0VEG8_UNCW3</name>
<evidence type="ECO:0000256" key="1">
    <source>
        <dbReference type="ARBA" id="ARBA00004496"/>
    </source>
</evidence>
<sequence length="196" mass="23508">MEKKTIRLKRLGKNKFLLLIGETEEGAYTYGTIKRYGLKDGAEISEKDIDSLYEKFIIPFAKERVLRLLSRRERSEKEIEEYLRHKHYSKETINRVIGDFASSKLVDNRRFAEIFVRSRFETSPRGVNLLSRELREKGIPEHVIQDVLQDYDEEEALERVINRVKKRYKNRRDKLIKYLLQKGFDYYLILQKVNET</sequence>
<feature type="domain" description="RecX second three-helical" evidence="6">
    <location>
        <begin position="107"/>
        <end position="148"/>
    </location>
</feature>
<dbReference type="HAMAP" id="MF_01114">
    <property type="entry name" value="RecX"/>
    <property type="match status" value="1"/>
</dbReference>
<evidence type="ECO:0000256" key="2">
    <source>
        <dbReference type="ARBA" id="ARBA00009695"/>
    </source>
</evidence>
<comment type="similarity">
    <text evidence="2 5">Belongs to the RecX family.</text>
</comment>
<protein>
    <recommendedName>
        <fullName evidence="3 5">Regulatory protein RecX</fullName>
    </recommendedName>
</protein>
<dbReference type="InterPro" id="IPR036388">
    <property type="entry name" value="WH-like_DNA-bd_sf"/>
</dbReference>
<dbReference type="Pfam" id="PF02631">
    <property type="entry name" value="RecX_HTH2"/>
    <property type="match status" value="1"/>
</dbReference>
<evidence type="ECO:0000259" key="6">
    <source>
        <dbReference type="Pfam" id="PF02631"/>
    </source>
</evidence>
<dbReference type="Pfam" id="PF21982">
    <property type="entry name" value="RecX_HTH1"/>
    <property type="match status" value="1"/>
</dbReference>